<reference evidence="1" key="1">
    <citation type="journal article" date="2015" name="Nature">
        <title>Complex archaea that bridge the gap between prokaryotes and eukaryotes.</title>
        <authorList>
            <person name="Spang A."/>
            <person name="Saw J.H."/>
            <person name="Jorgensen S.L."/>
            <person name="Zaremba-Niedzwiedzka K."/>
            <person name="Martijn J."/>
            <person name="Lind A.E."/>
            <person name="van Eijk R."/>
            <person name="Schleper C."/>
            <person name="Guy L."/>
            <person name="Ettema T.J."/>
        </authorList>
    </citation>
    <scope>NUCLEOTIDE SEQUENCE</scope>
</reference>
<gene>
    <name evidence="1" type="ORF">LCGC14_2556380</name>
</gene>
<accession>A0A0F9ALX4</accession>
<protein>
    <submittedName>
        <fullName evidence="1">Uncharacterized protein</fullName>
    </submittedName>
</protein>
<organism evidence="1">
    <name type="scientific">marine sediment metagenome</name>
    <dbReference type="NCBI Taxonomy" id="412755"/>
    <lineage>
        <taxon>unclassified sequences</taxon>
        <taxon>metagenomes</taxon>
        <taxon>ecological metagenomes</taxon>
    </lineage>
</organism>
<evidence type="ECO:0000313" key="1">
    <source>
        <dbReference type="EMBL" id="KKL10385.1"/>
    </source>
</evidence>
<name>A0A0F9ALX4_9ZZZZ</name>
<sequence>MTIKKDAIEQSLDHIRRCLHIIDIAGRKDVKIIITPNSIDFEYILDYEHVVLSGAKNVTEYLHTTLEA</sequence>
<dbReference type="AlphaFoldDB" id="A0A0F9ALX4"/>
<proteinExistence type="predicted"/>
<comment type="caution">
    <text evidence="1">The sequence shown here is derived from an EMBL/GenBank/DDBJ whole genome shotgun (WGS) entry which is preliminary data.</text>
</comment>
<dbReference type="EMBL" id="LAZR01042083">
    <property type="protein sequence ID" value="KKL10385.1"/>
    <property type="molecule type" value="Genomic_DNA"/>
</dbReference>